<sequence length="328" mass="35903">MPRPDSLSARATRINSSSTVNNHSPVASNPPATQRKAQPTRASKVHIVEGNKMMRNIDRPLPGDPMGNRKSHGHSELSKKRSAYFESEFATANRDPDPVRARVQNEAIVLAELRTNVIIKDEYSFITDLSYHLSSRYQRPISSIVINLNHGCCMMFGGTFDPAYTLTIHALPCLVQPTTNKRNAALIQQHIQETLGVITSRGYVRFVATPEENVAVGGKTIAAEIEKSSNATADDKPAETRKHAKSNRRIGVKSFGGFKSASMTDLARVPTPPPSTSDETTPIATIPEVPPTPPEDDTLGELVEQKPIKTAPRRRSLRFSLFSGKTAA</sequence>
<accession>A0ACB9ZCR7</accession>
<name>A0ACB9ZCR7_9PEZI</name>
<gene>
    <name evidence="1" type="ORF">F4820DRAFT_444037</name>
</gene>
<dbReference type="EMBL" id="MU393430">
    <property type="protein sequence ID" value="KAI4869438.1"/>
    <property type="molecule type" value="Genomic_DNA"/>
</dbReference>
<proteinExistence type="predicted"/>
<reference evidence="1 2" key="1">
    <citation type="journal article" date="2022" name="New Phytol.">
        <title>Ecological generalism drives hyperdiversity of secondary metabolite gene clusters in xylarialean endophytes.</title>
        <authorList>
            <person name="Franco M.E.E."/>
            <person name="Wisecaver J.H."/>
            <person name="Arnold A.E."/>
            <person name="Ju Y.M."/>
            <person name="Slot J.C."/>
            <person name="Ahrendt S."/>
            <person name="Moore L.P."/>
            <person name="Eastman K.E."/>
            <person name="Scott K."/>
            <person name="Konkel Z."/>
            <person name="Mondo S.J."/>
            <person name="Kuo A."/>
            <person name="Hayes R.D."/>
            <person name="Haridas S."/>
            <person name="Andreopoulos B."/>
            <person name="Riley R."/>
            <person name="LaButti K."/>
            <person name="Pangilinan J."/>
            <person name="Lipzen A."/>
            <person name="Amirebrahimi M."/>
            <person name="Yan J."/>
            <person name="Adam C."/>
            <person name="Keymanesh K."/>
            <person name="Ng V."/>
            <person name="Louie K."/>
            <person name="Northen T."/>
            <person name="Drula E."/>
            <person name="Henrissat B."/>
            <person name="Hsieh H.M."/>
            <person name="Youens-Clark K."/>
            <person name="Lutzoni F."/>
            <person name="Miadlikowska J."/>
            <person name="Eastwood D.C."/>
            <person name="Hamelin R.C."/>
            <person name="Grigoriev I.V."/>
            <person name="U'Ren J.M."/>
        </authorList>
    </citation>
    <scope>NUCLEOTIDE SEQUENCE [LARGE SCALE GENOMIC DNA]</scope>
    <source>
        <strain evidence="1 2">CBS 119005</strain>
    </source>
</reference>
<protein>
    <submittedName>
        <fullName evidence="1">Tautomerase/MIF</fullName>
    </submittedName>
</protein>
<organism evidence="1 2">
    <name type="scientific">Hypoxylon rubiginosum</name>
    <dbReference type="NCBI Taxonomy" id="110542"/>
    <lineage>
        <taxon>Eukaryota</taxon>
        <taxon>Fungi</taxon>
        <taxon>Dikarya</taxon>
        <taxon>Ascomycota</taxon>
        <taxon>Pezizomycotina</taxon>
        <taxon>Sordariomycetes</taxon>
        <taxon>Xylariomycetidae</taxon>
        <taxon>Xylariales</taxon>
        <taxon>Hypoxylaceae</taxon>
        <taxon>Hypoxylon</taxon>
    </lineage>
</organism>
<keyword evidence="2" id="KW-1185">Reference proteome</keyword>
<comment type="caution">
    <text evidence="1">The sequence shown here is derived from an EMBL/GenBank/DDBJ whole genome shotgun (WGS) entry which is preliminary data.</text>
</comment>
<evidence type="ECO:0000313" key="2">
    <source>
        <dbReference type="Proteomes" id="UP001497700"/>
    </source>
</evidence>
<evidence type="ECO:0000313" key="1">
    <source>
        <dbReference type="EMBL" id="KAI4869438.1"/>
    </source>
</evidence>
<dbReference type="Proteomes" id="UP001497700">
    <property type="component" value="Unassembled WGS sequence"/>
</dbReference>